<dbReference type="InterPro" id="IPR028202">
    <property type="entry name" value="Reductase_C"/>
</dbReference>
<dbReference type="SUPFAM" id="SSF55424">
    <property type="entry name" value="FAD/NAD-linked reductases, dimerisation (C-terminal) domain"/>
    <property type="match status" value="1"/>
</dbReference>
<dbReference type="Gene3D" id="3.30.390.30">
    <property type="match status" value="1"/>
</dbReference>
<evidence type="ECO:0000259" key="6">
    <source>
        <dbReference type="Pfam" id="PF14759"/>
    </source>
</evidence>
<evidence type="ECO:0000256" key="4">
    <source>
        <dbReference type="ARBA" id="ARBA00023002"/>
    </source>
</evidence>
<sequence length="403" mass="42998">MSAKVTQVVIVGGGLAGVETAFSLRRLGWEDDLVMVDVEVELPYERPPLSKAILLGKSDAHRIRLRPPELYEQLGVTRLAGRRATSLDLAQQSVKLSDGTALDYHALVLATGAAPRRLQVPGNTLPGVLMLRTLSDSLALRSSLTLGVRLTVVGGGYLGLEVAAAAAQMGARVTLIEAGNRLLQRSGSRVLGDILANCLEREGVSIALDETVACFRGETCVEAVETTSGRLFETDLALVAIGAAPNGELVHEAGLSGPAGILVDAEARTSLPNVYAVGDCANFHDPRFGRHARLESVQSATWQARIAAAGITGTGAPKPKHAYFWSELFDMKIQIAGYADPSMPSHEELVGNQAEGLAVYRFQHDRLAAVECINRPIDFVKAQLLIGRAARNLVDLKEVKVES</sequence>
<comment type="cofactor">
    <cofactor evidence="1">
        <name>FAD</name>
        <dbReference type="ChEBI" id="CHEBI:57692"/>
    </cofactor>
</comment>
<evidence type="ECO:0000256" key="1">
    <source>
        <dbReference type="ARBA" id="ARBA00001974"/>
    </source>
</evidence>
<dbReference type="PRINTS" id="PR00368">
    <property type="entry name" value="FADPNR"/>
</dbReference>
<dbReference type="PRINTS" id="PR00411">
    <property type="entry name" value="PNDRDTASEI"/>
</dbReference>
<evidence type="ECO:0000256" key="2">
    <source>
        <dbReference type="ARBA" id="ARBA00022630"/>
    </source>
</evidence>
<feature type="domain" description="FAD/NAD(P)-binding" evidence="5">
    <location>
        <begin position="7"/>
        <end position="304"/>
    </location>
</feature>
<organism evidence="7 8">
    <name type="scientific">Aminobacter carboxidus</name>
    <dbReference type="NCBI Taxonomy" id="376165"/>
    <lineage>
        <taxon>Bacteria</taxon>
        <taxon>Pseudomonadati</taxon>
        <taxon>Pseudomonadota</taxon>
        <taxon>Alphaproteobacteria</taxon>
        <taxon>Hyphomicrobiales</taxon>
        <taxon>Phyllobacteriaceae</taxon>
        <taxon>Aminobacter</taxon>
    </lineage>
</organism>
<evidence type="ECO:0000259" key="5">
    <source>
        <dbReference type="Pfam" id="PF07992"/>
    </source>
</evidence>
<reference evidence="7 8" key="1">
    <citation type="submission" date="2020-08" db="EMBL/GenBank/DDBJ databases">
        <title>Genomic Encyclopedia of Type Strains, Phase IV (KMG-IV): sequencing the most valuable type-strain genomes for metagenomic binning, comparative biology and taxonomic classification.</title>
        <authorList>
            <person name="Goeker M."/>
        </authorList>
    </citation>
    <scope>NUCLEOTIDE SEQUENCE [LARGE SCALE GENOMIC DNA]</scope>
    <source>
        <strain evidence="7 8">DSM 17454</strain>
    </source>
</reference>
<dbReference type="InterPro" id="IPR016156">
    <property type="entry name" value="FAD/NAD-linked_Rdtase_dimer_sf"/>
</dbReference>
<evidence type="ECO:0000256" key="3">
    <source>
        <dbReference type="ARBA" id="ARBA00022827"/>
    </source>
</evidence>
<dbReference type="GO" id="GO:0051213">
    <property type="term" value="F:dioxygenase activity"/>
    <property type="evidence" value="ECO:0007669"/>
    <property type="project" value="UniProtKB-KW"/>
</dbReference>
<dbReference type="Proteomes" id="UP000532373">
    <property type="component" value="Unassembled WGS sequence"/>
</dbReference>
<dbReference type="EMBL" id="JACHGI010000002">
    <property type="protein sequence ID" value="MBB6465632.1"/>
    <property type="molecule type" value="Genomic_DNA"/>
</dbReference>
<dbReference type="GO" id="GO:0008860">
    <property type="term" value="F:ferredoxin-NAD+ reductase activity"/>
    <property type="evidence" value="ECO:0007669"/>
    <property type="project" value="UniProtKB-EC"/>
</dbReference>
<dbReference type="InterPro" id="IPR023753">
    <property type="entry name" value="FAD/NAD-binding_dom"/>
</dbReference>
<dbReference type="InterPro" id="IPR036188">
    <property type="entry name" value="FAD/NAD-bd_sf"/>
</dbReference>
<protein>
    <submittedName>
        <fullName evidence="7">3-phenylpropionate/trans-cinnamate dioxygenase ferredoxin reductase subunit</fullName>
        <ecNumber evidence="7">1.18.1.3</ecNumber>
    </submittedName>
</protein>
<keyword evidence="7" id="KW-0223">Dioxygenase</keyword>
<proteinExistence type="predicted"/>
<dbReference type="RefSeq" id="WP_184768121.1">
    <property type="nucleotide sequence ID" value="NZ_JACHGI010000002.1"/>
</dbReference>
<dbReference type="AlphaFoldDB" id="A0A8E1WC06"/>
<name>A0A8E1WC06_9HYPH</name>
<gene>
    <name evidence="7" type="ORF">HNQ96_001490</name>
</gene>
<dbReference type="Pfam" id="PF07992">
    <property type="entry name" value="Pyr_redox_2"/>
    <property type="match status" value="1"/>
</dbReference>
<accession>A0A8E1WC06</accession>
<comment type="caution">
    <text evidence="7">The sequence shown here is derived from an EMBL/GenBank/DDBJ whole genome shotgun (WGS) entry which is preliminary data.</text>
</comment>
<evidence type="ECO:0000313" key="7">
    <source>
        <dbReference type="EMBL" id="MBB6465632.1"/>
    </source>
</evidence>
<dbReference type="PANTHER" id="PTHR43557">
    <property type="entry name" value="APOPTOSIS-INDUCING FACTOR 1"/>
    <property type="match status" value="1"/>
</dbReference>
<dbReference type="PANTHER" id="PTHR43557:SF2">
    <property type="entry name" value="RIESKE DOMAIN-CONTAINING PROTEIN-RELATED"/>
    <property type="match status" value="1"/>
</dbReference>
<feature type="domain" description="Reductase C-terminal" evidence="6">
    <location>
        <begin position="323"/>
        <end position="391"/>
    </location>
</feature>
<evidence type="ECO:0000313" key="8">
    <source>
        <dbReference type="Proteomes" id="UP000532373"/>
    </source>
</evidence>
<dbReference type="Pfam" id="PF14759">
    <property type="entry name" value="Reductase_C"/>
    <property type="match status" value="1"/>
</dbReference>
<keyword evidence="2" id="KW-0285">Flavoprotein</keyword>
<dbReference type="EC" id="1.18.1.3" evidence="7"/>
<dbReference type="Gene3D" id="3.50.50.60">
    <property type="entry name" value="FAD/NAD(P)-binding domain"/>
    <property type="match status" value="2"/>
</dbReference>
<keyword evidence="4 7" id="KW-0560">Oxidoreductase</keyword>
<dbReference type="GO" id="GO:0005737">
    <property type="term" value="C:cytoplasm"/>
    <property type="evidence" value="ECO:0007669"/>
    <property type="project" value="TreeGrafter"/>
</dbReference>
<keyword evidence="3" id="KW-0274">FAD</keyword>
<dbReference type="GO" id="GO:0016651">
    <property type="term" value="F:oxidoreductase activity, acting on NAD(P)H"/>
    <property type="evidence" value="ECO:0007669"/>
    <property type="project" value="TreeGrafter"/>
</dbReference>
<dbReference type="InterPro" id="IPR050446">
    <property type="entry name" value="FAD-oxidoreductase/Apoptosis"/>
</dbReference>
<dbReference type="SUPFAM" id="SSF51905">
    <property type="entry name" value="FAD/NAD(P)-binding domain"/>
    <property type="match status" value="2"/>
</dbReference>